<comment type="similarity">
    <text evidence="2">Belongs to the ABC transporter superfamily.</text>
</comment>
<dbReference type="SMART" id="SM00382">
    <property type="entry name" value="AAA"/>
    <property type="match status" value="1"/>
</dbReference>
<keyword evidence="3" id="KW-0813">Transport</keyword>
<dbReference type="InterPro" id="IPR017871">
    <property type="entry name" value="ABC_transporter-like_CS"/>
</dbReference>
<reference evidence="10 11" key="1">
    <citation type="journal article" date="2016" name="Nat. Commun.">
        <title>Thousands of microbial genomes shed light on interconnected biogeochemical processes in an aquifer system.</title>
        <authorList>
            <person name="Anantharaman K."/>
            <person name="Brown C.T."/>
            <person name="Hug L.A."/>
            <person name="Sharon I."/>
            <person name="Castelle C.J."/>
            <person name="Probst A.J."/>
            <person name="Thomas B.C."/>
            <person name="Singh A."/>
            <person name="Wilkins M.J."/>
            <person name="Karaoz U."/>
            <person name="Brodie E.L."/>
            <person name="Williams K.H."/>
            <person name="Hubbard S.S."/>
            <person name="Banfield J.F."/>
        </authorList>
    </citation>
    <scope>NUCLEOTIDE SEQUENCE [LARGE SCALE GENOMIC DNA]</scope>
</reference>
<dbReference type="InterPro" id="IPR003439">
    <property type="entry name" value="ABC_transporter-like_ATP-bd"/>
</dbReference>
<keyword evidence="6" id="KW-0067">ATP-binding</keyword>
<dbReference type="InterPro" id="IPR003593">
    <property type="entry name" value="AAA+_ATPase"/>
</dbReference>
<evidence type="ECO:0000256" key="5">
    <source>
        <dbReference type="ARBA" id="ARBA00022741"/>
    </source>
</evidence>
<keyword evidence="8" id="KW-0472">Membrane</keyword>
<sequence length="308" mass="34646">MNIIEVKNLKKSYRKIEAVKGVSFEVKQGEIFGLLGPNGAGKTTTLEMLEGLRQPSSGRIKIFGENLEQGLSVIHERCGVVLQHSGYFEYLQLREILTLFSSFYKRRADIAEISEKFELGDLLGRTFAELSGGQRQRFVLAISLLHKPDLVFLDEPTIGLDPAARQKFWDILISLRAEGLTILLTTHYMEEAQILSDRVAIIDDGRIVASGQPVTLINSLGVVSRIQFMSSKPVNVGELEALPGVLSARRDRYTYDLETEAPEVSLRELLDWEKRYSGKIFNLQVKQATLGDVFLKLTGHTLRERHQA</sequence>
<evidence type="ECO:0000313" key="11">
    <source>
        <dbReference type="Proteomes" id="UP000176339"/>
    </source>
</evidence>
<dbReference type="GO" id="GO:0005886">
    <property type="term" value="C:plasma membrane"/>
    <property type="evidence" value="ECO:0007669"/>
    <property type="project" value="UniProtKB-SubCell"/>
</dbReference>
<evidence type="ECO:0000256" key="8">
    <source>
        <dbReference type="ARBA" id="ARBA00023136"/>
    </source>
</evidence>
<protein>
    <recommendedName>
        <fullName evidence="9">ABC transporter domain-containing protein</fullName>
    </recommendedName>
</protein>
<dbReference type="Gene3D" id="3.40.50.300">
    <property type="entry name" value="P-loop containing nucleotide triphosphate hydrolases"/>
    <property type="match status" value="1"/>
</dbReference>
<accession>A0A1F5NY63</accession>
<dbReference type="Proteomes" id="UP000176339">
    <property type="component" value="Unassembled WGS sequence"/>
</dbReference>
<keyword evidence="7" id="KW-1278">Translocase</keyword>
<dbReference type="CDD" id="cd03230">
    <property type="entry name" value="ABC_DR_subfamily_A"/>
    <property type="match status" value="1"/>
</dbReference>
<evidence type="ECO:0000256" key="7">
    <source>
        <dbReference type="ARBA" id="ARBA00022967"/>
    </source>
</evidence>
<dbReference type="PROSITE" id="PS00211">
    <property type="entry name" value="ABC_TRANSPORTER_1"/>
    <property type="match status" value="1"/>
</dbReference>
<dbReference type="SUPFAM" id="SSF52540">
    <property type="entry name" value="P-loop containing nucleoside triphosphate hydrolases"/>
    <property type="match status" value="1"/>
</dbReference>
<dbReference type="PROSITE" id="PS50893">
    <property type="entry name" value="ABC_TRANSPORTER_2"/>
    <property type="match status" value="1"/>
</dbReference>
<dbReference type="GO" id="GO:0005524">
    <property type="term" value="F:ATP binding"/>
    <property type="evidence" value="ECO:0007669"/>
    <property type="project" value="UniProtKB-KW"/>
</dbReference>
<dbReference type="InterPro" id="IPR050763">
    <property type="entry name" value="ABC_transporter_ATP-binding"/>
</dbReference>
<evidence type="ECO:0000256" key="2">
    <source>
        <dbReference type="ARBA" id="ARBA00005417"/>
    </source>
</evidence>
<dbReference type="FunFam" id="3.40.50.300:FF:000589">
    <property type="entry name" value="ABC transporter, ATP-binding subunit"/>
    <property type="match status" value="1"/>
</dbReference>
<evidence type="ECO:0000256" key="4">
    <source>
        <dbReference type="ARBA" id="ARBA00022475"/>
    </source>
</evidence>
<feature type="domain" description="ABC transporter" evidence="9">
    <location>
        <begin position="4"/>
        <end position="229"/>
    </location>
</feature>
<organism evidence="10 11">
    <name type="scientific">Candidatus Doudnabacteria bacterium RIFCSPHIGHO2_01_FULL_49_9</name>
    <dbReference type="NCBI Taxonomy" id="1817827"/>
    <lineage>
        <taxon>Bacteria</taxon>
        <taxon>Candidatus Doudnaibacteriota</taxon>
    </lineage>
</organism>
<proteinExistence type="inferred from homology"/>
<name>A0A1F5NY63_9BACT</name>
<dbReference type="EMBL" id="MFEN01000069">
    <property type="protein sequence ID" value="OGE82532.1"/>
    <property type="molecule type" value="Genomic_DNA"/>
</dbReference>
<dbReference type="GO" id="GO:0016887">
    <property type="term" value="F:ATP hydrolysis activity"/>
    <property type="evidence" value="ECO:0007669"/>
    <property type="project" value="InterPro"/>
</dbReference>
<dbReference type="AlphaFoldDB" id="A0A1F5NY63"/>
<dbReference type="InterPro" id="IPR027417">
    <property type="entry name" value="P-loop_NTPase"/>
</dbReference>
<comment type="caution">
    <text evidence="10">The sequence shown here is derived from an EMBL/GenBank/DDBJ whole genome shotgun (WGS) entry which is preliminary data.</text>
</comment>
<evidence type="ECO:0000313" key="10">
    <source>
        <dbReference type="EMBL" id="OGE82532.1"/>
    </source>
</evidence>
<comment type="subcellular location">
    <subcellularLocation>
        <location evidence="1">Cell membrane</location>
    </subcellularLocation>
</comment>
<keyword evidence="4" id="KW-1003">Cell membrane</keyword>
<gene>
    <name evidence="10" type="ORF">A2846_02890</name>
</gene>
<dbReference type="PANTHER" id="PTHR42711:SF5">
    <property type="entry name" value="ABC TRANSPORTER ATP-BINDING PROTEIN NATA"/>
    <property type="match status" value="1"/>
</dbReference>
<dbReference type="PANTHER" id="PTHR42711">
    <property type="entry name" value="ABC TRANSPORTER ATP-BINDING PROTEIN"/>
    <property type="match status" value="1"/>
</dbReference>
<evidence type="ECO:0000256" key="3">
    <source>
        <dbReference type="ARBA" id="ARBA00022448"/>
    </source>
</evidence>
<evidence type="ECO:0000259" key="9">
    <source>
        <dbReference type="PROSITE" id="PS50893"/>
    </source>
</evidence>
<keyword evidence="5" id="KW-0547">Nucleotide-binding</keyword>
<evidence type="ECO:0000256" key="1">
    <source>
        <dbReference type="ARBA" id="ARBA00004236"/>
    </source>
</evidence>
<evidence type="ECO:0000256" key="6">
    <source>
        <dbReference type="ARBA" id="ARBA00022840"/>
    </source>
</evidence>
<dbReference type="Pfam" id="PF00005">
    <property type="entry name" value="ABC_tran"/>
    <property type="match status" value="1"/>
</dbReference>